<dbReference type="InterPro" id="IPR018114">
    <property type="entry name" value="TRYPSIN_HIS"/>
</dbReference>
<dbReference type="GO" id="GO:0006508">
    <property type="term" value="P:proteolysis"/>
    <property type="evidence" value="ECO:0007669"/>
    <property type="project" value="UniProtKB-KW"/>
</dbReference>
<accession>A0A9J7J5R2</accession>
<dbReference type="InterPro" id="IPR043504">
    <property type="entry name" value="Peptidase_S1_PA_chymotrypsin"/>
</dbReference>
<dbReference type="SMART" id="SM00020">
    <property type="entry name" value="Tryp_SPc"/>
    <property type="match status" value="1"/>
</dbReference>
<keyword evidence="4 7" id="KW-0720">Serine protease</keyword>
<dbReference type="GO" id="GO:0005737">
    <property type="term" value="C:cytoplasm"/>
    <property type="evidence" value="ECO:0007669"/>
    <property type="project" value="TreeGrafter"/>
</dbReference>
<dbReference type="PROSITE" id="PS00134">
    <property type="entry name" value="TRYPSIN_HIS"/>
    <property type="match status" value="1"/>
</dbReference>
<dbReference type="PANTHER" id="PTHR24271:SF22">
    <property type="entry name" value="MAST CELL PROTEASE 8"/>
    <property type="match status" value="1"/>
</dbReference>
<dbReference type="FunFam" id="2.40.10.10:FF:000014">
    <property type="entry name" value="Complement factor D"/>
    <property type="match status" value="1"/>
</dbReference>
<keyword evidence="1 7" id="KW-0645">Protease</keyword>
<keyword evidence="5" id="KW-0865">Zymogen</keyword>
<dbReference type="InterPro" id="IPR009003">
    <property type="entry name" value="Peptidase_S1_PA"/>
</dbReference>
<evidence type="ECO:0000256" key="5">
    <source>
        <dbReference type="ARBA" id="ARBA00023145"/>
    </source>
</evidence>
<evidence type="ECO:0000256" key="7">
    <source>
        <dbReference type="RuleBase" id="RU363034"/>
    </source>
</evidence>
<dbReference type="InterPro" id="IPR001314">
    <property type="entry name" value="Peptidase_S1A"/>
</dbReference>
<evidence type="ECO:0000256" key="4">
    <source>
        <dbReference type="ARBA" id="ARBA00022825"/>
    </source>
</evidence>
<protein>
    <submittedName>
        <fullName evidence="11">Granzyme-like protein 2</fullName>
    </submittedName>
</protein>
<evidence type="ECO:0000259" key="9">
    <source>
        <dbReference type="PROSITE" id="PS50240"/>
    </source>
</evidence>
<dbReference type="Pfam" id="PF00089">
    <property type="entry name" value="Trypsin"/>
    <property type="match status" value="1"/>
</dbReference>
<feature type="domain" description="Peptidase S1" evidence="9">
    <location>
        <begin position="27"/>
        <end position="249"/>
    </location>
</feature>
<keyword evidence="6" id="KW-1015">Disulfide bond</keyword>
<evidence type="ECO:0000313" key="10">
    <source>
        <dbReference type="Proteomes" id="UP001108280"/>
    </source>
</evidence>
<dbReference type="KEGG" id="cge:100751926"/>
<reference evidence="11" key="3">
    <citation type="submission" date="2025-08" db="UniProtKB">
        <authorList>
            <consortium name="RefSeq"/>
        </authorList>
    </citation>
    <scope>IDENTIFICATION</scope>
    <source>
        <strain evidence="11">17A/GY</strain>
        <tissue evidence="11">Liver</tissue>
    </source>
</reference>
<evidence type="ECO:0000256" key="3">
    <source>
        <dbReference type="ARBA" id="ARBA00022801"/>
    </source>
</evidence>
<sequence length="254" mass="27882">MSEPLKMLLLLSLLVAVLPVSTEGGEIMWGTEAKPHSHPYMACLKIHTSGSDEPICGGFLVAKDIVMTAAHCYARNLSVILGAHNIKELKNTQIIPVIKAISHERYNSDTKANDIMLLKLKNKAQLNKAVKTIALPKSQDWVKPKQVCTVAGWGKLANGTLPNKLQEVKLEVQESDVCQKLSQSYNNSIQLCVGNPKEKKATGKGDSGGPFVCHSVAQGIVSHQLRSKNPPRVFTRISSFIPWIKKTMKLLQQP</sequence>
<dbReference type="PANTHER" id="PTHR24271">
    <property type="entry name" value="KALLIKREIN-RELATED"/>
    <property type="match status" value="1"/>
</dbReference>
<gene>
    <name evidence="11" type="primary">LOC100751926</name>
</gene>
<reference evidence="10" key="1">
    <citation type="journal article" date="2018" name="Biotechnol. Bioeng.">
        <title>A reference genome of the Chinese hamster based on a hybrid assembly strategy.</title>
        <authorList>
            <person name="Rupp O."/>
            <person name="MacDonald M.L."/>
            <person name="Li S."/>
            <person name="Dhiman H."/>
            <person name="Polson S."/>
            <person name="Griep S."/>
            <person name="Heffner K."/>
            <person name="Hernandez I."/>
            <person name="Brinkrolf K."/>
            <person name="Jadhav V."/>
            <person name="Samoudi M."/>
            <person name="Hao H."/>
            <person name="Kingham B."/>
            <person name="Goesmann A."/>
            <person name="Betenbaugh M.J."/>
            <person name="Lewis N.E."/>
            <person name="Borth N."/>
            <person name="Lee K.H."/>
        </authorList>
    </citation>
    <scope>NUCLEOTIDE SEQUENCE [LARGE SCALE GENOMIC DNA]</scope>
    <source>
        <strain evidence="10">17A/GY</strain>
    </source>
</reference>
<dbReference type="CDD" id="cd00190">
    <property type="entry name" value="Tryp_SPc"/>
    <property type="match status" value="1"/>
</dbReference>
<dbReference type="Proteomes" id="UP001108280">
    <property type="component" value="Chromosome 1"/>
</dbReference>
<keyword evidence="3 7" id="KW-0378">Hydrolase</keyword>
<name>A0A9J7J5R2_CRIGR</name>
<proteinExistence type="predicted"/>
<organism evidence="10 11">
    <name type="scientific">Cricetulus griseus</name>
    <name type="common">Chinese hamster</name>
    <name type="synonym">Cricetulus barabensis griseus</name>
    <dbReference type="NCBI Taxonomy" id="10029"/>
    <lineage>
        <taxon>Eukaryota</taxon>
        <taxon>Metazoa</taxon>
        <taxon>Chordata</taxon>
        <taxon>Craniata</taxon>
        <taxon>Vertebrata</taxon>
        <taxon>Euteleostomi</taxon>
        <taxon>Mammalia</taxon>
        <taxon>Eutheria</taxon>
        <taxon>Euarchontoglires</taxon>
        <taxon>Glires</taxon>
        <taxon>Rodentia</taxon>
        <taxon>Myomorpha</taxon>
        <taxon>Muroidea</taxon>
        <taxon>Cricetidae</taxon>
        <taxon>Cricetinae</taxon>
        <taxon>Cricetulus</taxon>
    </lineage>
</organism>
<dbReference type="Gene3D" id="2.40.10.10">
    <property type="entry name" value="Trypsin-like serine proteases"/>
    <property type="match status" value="2"/>
</dbReference>
<dbReference type="InterPro" id="IPR033116">
    <property type="entry name" value="TRYPSIN_SER"/>
</dbReference>
<evidence type="ECO:0000256" key="6">
    <source>
        <dbReference type="ARBA" id="ARBA00023157"/>
    </source>
</evidence>
<dbReference type="InterPro" id="IPR001254">
    <property type="entry name" value="Trypsin_dom"/>
</dbReference>
<reference evidence="10" key="2">
    <citation type="journal article" date="2020" name="Biotechnol. Bioeng.">
        <title>Chromosome-scale scaffolds for the Chinese hamster reference genome assembly to facilitate the study of the CHO epigenome.</title>
        <authorList>
            <person name="Hilliard W."/>
            <person name="MacDonald M."/>
            <person name="Lee K.H."/>
        </authorList>
    </citation>
    <scope>NUCLEOTIDE SEQUENCE [LARGE SCALE GENOMIC DNA]</scope>
    <source>
        <strain evidence="10">17A/GY</strain>
    </source>
</reference>
<dbReference type="PRINTS" id="PR00722">
    <property type="entry name" value="CHYMOTRYPSIN"/>
</dbReference>
<dbReference type="RefSeq" id="XP_027245856.1">
    <property type="nucleotide sequence ID" value="XM_027390055.2"/>
</dbReference>
<evidence type="ECO:0000256" key="8">
    <source>
        <dbReference type="SAM" id="SignalP"/>
    </source>
</evidence>
<feature type="signal peptide" evidence="8">
    <location>
        <begin position="1"/>
        <end position="24"/>
    </location>
</feature>
<dbReference type="PROSITE" id="PS00135">
    <property type="entry name" value="TRYPSIN_SER"/>
    <property type="match status" value="1"/>
</dbReference>
<evidence type="ECO:0000256" key="2">
    <source>
        <dbReference type="ARBA" id="ARBA00022729"/>
    </source>
</evidence>
<evidence type="ECO:0000313" key="11">
    <source>
        <dbReference type="RefSeq" id="XP_027245856.1"/>
    </source>
</evidence>
<dbReference type="GO" id="GO:0004252">
    <property type="term" value="F:serine-type endopeptidase activity"/>
    <property type="evidence" value="ECO:0007669"/>
    <property type="project" value="InterPro"/>
</dbReference>
<dbReference type="OrthoDB" id="5565075at2759"/>
<dbReference type="PROSITE" id="PS50240">
    <property type="entry name" value="TRYPSIN_DOM"/>
    <property type="match status" value="1"/>
</dbReference>
<evidence type="ECO:0000256" key="1">
    <source>
        <dbReference type="ARBA" id="ARBA00022670"/>
    </source>
</evidence>
<keyword evidence="2 8" id="KW-0732">Signal</keyword>
<feature type="chain" id="PRO_5039926270" evidence="8">
    <location>
        <begin position="25"/>
        <end position="254"/>
    </location>
</feature>
<dbReference type="AlphaFoldDB" id="A0A9J7J5R2"/>
<dbReference type="GeneID" id="100751926"/>
<dbReference type="SUPFAM" id="SSF50494">
    <property type="entry name" value="Trypsin-like serine proteases"/>
    <property type="match status" value="1"/>
</dbReference>
<keyword evidence="10" id="KW-1185">Reference proteome</keyword>